<dbReference type="SUPFAM" id="SSF49899">
    <property type="entry name" value="Concanavalin A-like lectins/glucanases"/>
    <property type="match status" value="1"/>
</dbReference>
<proteinExistence type="inferred from homology"/>
<evidence type="ECO:0000259" key="16">
    <source>
        <dbReference type="PROSITE" id="PS50011"/>
    </source>
</evidence>
<feature type="region of interest" description="Disordered" evidence="15">
    <location>
        <begin position="266"/>
        <end position="298"/>
    </location>
</feature>
<dbReference type="Gene3D" id="2.60.120.200">
    <property type="match status" value="1"/>
</dbReference>
<comment type="similarity">
    <text evidence="3">In the C-terminal section; belongs to the protein kinase superfamily. Ser/Thr protein kinase family.</text>
</comment>
<evidence type="ECO:0000256" key="14">
    <source>
        <dbReference type="ARBA" id="ARBA00023180"/>
    </source>
</evidence>
<evidence type="ECO:0000256" key="9">
    <source>
        <dbReference type="ARBA" id="ARBA00022734"/>
    </source>
</evidence>
<feature type="compositionally biased region" description="Basic and acidic residues" evidence="15">
    <location>
        <begin position="367"/>
        <end position="377"/>
    </location>
</feature>
<dbReference type="InterPro" id="IPR011009">
    <property type="entry name" value="Kinase-like_dom_sf"/>
</dbReference>
<comment type="similarity">
    <text evidence="2">In the N-terminal section; belongs to the leguminous lectin family.</text>
</comment>
<keyword evidence="5" id="KW-1003">Cell membrane</keyword>
<dbReference type="SUPFAM" id="SSF56112">
    <property type="entry name" value="Protein kinase-like (PK-like)"/>
    <property type="match status" value="1"/>
</dbReference>
<keyword evidence="10" id="KW-0547">Nucleotide-binding</keyword>
<gene>
    <name evidence="17" type="ORF">CB5_LOCUS25150</name>
</gene>
<dbReference type="PROSITE" id="PS00108">
    <property type="entry name" value="PROTEIN_KINASE_ST"/>
    <property type="match status" value="1"/>
</dbReference>
<keyword evidence="13" id="KW-0472">Membrane</keyword>
<dbReference type="InterPro" id="IPR008271">
    <property type="entry name" value="Ser/Thr_kinase_AS"/>
</dbReference>
<dbReference type="InterPro" id="IPR001220">
    <property type="entry name" value="Legume_lectin_dom"/>
</dbReference>
<dbReference type="GO" id="GO:0005886">
    <property type="term" value="C:plasma membrane"/>
    <property type="evidence" value="ECO:0007669"/>
    <property type="project" value="UniProtKB-SubCell"/>
</dbReference>
<evidence type="ECO:0000256" key="10">
    <source>
        <dbReference type="ARBA" id="ARBA00022741"/>
    </source>
</evidence>
<evidence type="ECO:0000256" key="12">
    <source>
        <dbReference type="ARBA" id="ARBA00022989"/>
    </source>
</evidence>
<keyword evidence="6" id="KW-0723">Serine/threonine-protein kinase</keyword>
<dbReference type="InterPro" id="IPR000719">
    <property type="entry name" value="Prot_kinase_dom"/>
</dbReference>
<feature type="domain" description="Protein kinase" evidence="16">
    <location>
        <begin position="388"/>
        <end position="671"/>
    </location>
</feature>
<feature type="compositionally biased region" description="Pro residues" evidence="15">
    <location>
        <begin position="266"/>
        <end position="296"/>
    </location>
</feature>
<feature type="region of interest" description="Disordered" evidence="15">
    <location>
        <begin position="546"/>
        <end position="591"/>
    </location>
</feature>
<evidence type="ECO:0000313" key="17">
    <source>
        <dbReference type="EMBL" id="CAD1841939.1"/>
    </source>
</evidence>
<feature type="compositionally biased region" description="Gly residues" evidence="15">
    <location>
        <begin position="721"/>
        <end position="734"/>
    </location>
</feature>
<protein>
    <recommendedName>
        <fullName evidence="4">non-specific serine/threonine protein kinase</fullName>
        <ecNumber evidence="4">2.7.11.1</ecNumber>
    </recommendedName>
</protein>
<evidence type="ECO:0000256" key="3">
    <source>
        <dbReference type="ARBA" id="ARBA00010217"/>
    </source>
</evidence>
<evidence type="ECO:0000256" key="15">
    <source>
        <dbReference type="SAM" id="MobiDB-lite"/>
    </source>
</evidence>
<dbReference type="InterPro" id="IPR050528">
    <property type="entry name" value="L-type_Lectin-RKs"/>
</dbReference>
<keyword evidence="7" id="KW-0812">Transmembrane</keyword>
<keyword evidence="9" id="KW-0430">Lectin</keyword>
<dbReference type="EMBL" id="LR862135">
    <property type="protein sequence ID" value="CAD1841939.1"/>
    <property type="molecule type" value="Genomic_DNA"/>
</dbReference>
<feature type="compositionally biased region" description="Basic and acidic residues" evidence="15">
    <location>
        <begin position="387"/>
        <end position="427"/>
    </location>
</feature>
<dbReference type="PROSITE" id="PS00307">
    <property type="entry name" value="LECTIN_LEGUME_BETA"/>
    <property type="match status" value="1"/>
</dbReference>
<feature type="region of interest" description="Disordered" evidence="15">
    <location>
        <begin position="708"/>
        <end position="734"/>
    </location>
</feature>
<dbReference type="GO" id="GO:0030246">
    <property type="term" value="F:carbohydrate binding"/>
    <property type="evidence" value="ECO:0007669"/>
    <property type="project" value="UniProtKB-KW"/>
</dbReference>
<dbReference type="InterPro" id="IPR013320">
    <property type="entry name" value="ConA-like_dom_sf"/>
</dbReference>
<dbReference type="Gene3D" id="1.10.510.10">
    <property type="entry name" value="Transferase(Phosphotransferase) domain 1"/>
    <property type="match status" value="2"/>
</dbReference>
<accession>A0A6V7QFM0</accession>
<evidence type="ECO:0000256" key="2">
    <source>
        <dbReference type="ARBA" id="ARBA00008536"/>
    </source>
</evidence>
<dbReference type="Pfam" id="PF00139">
    <property type="entry name" value="Lectin_legB"/>
    <property type="match status" value="1"/>
</dbReference>
<dbReference type="InterPro" id="IPR019825">
    <property type="entry name" value="Lectin_legB_Mn/Ca_BS"/>
</dbReference>
<keyword evidence="6" id="KW-0808">Transferase</keyword>
<sequence>MQQQKQQKQKQKQKQQKQLLANNNNKNISLFCFFLVVQSFVSGKSARATKFDFATLTLGSLKLLGDAHLRNGSIRLTRDLPVPTSGAGRALFADPVPLRHPSSGQPLPFSTSFAFSVTLLNPSSAGGGLAFLLSPDDHSLGDSGPFLGLLNSSSSSAIVAVEFDTLMDVEFDDINGNHVGVDVGSVVSAAASDLDLAGVDLKSGELVNAWVDFTELGALRVFVSYAAERPADPVLEFPVDLAQFPYDAAFHRVVELRLLLPDPVPVPSPASTPPPTPSSPRPRPIRSPPPPPPPPRLRALATRATIRPVVAVGVPEQWAVPAGPRRRGRGGDRGGVRARRLRRVGLLGLRSKVGEVLLLAPHVGRDRRGVRDREGPEGVRLPRALRRHEGLRPLPDHRPRRVRDGVQGDNHGDGRHGGREAVHPEPPRRRRGGGGGAGEFLSELSIIAGLRHRNLVRLIGWCHEKGEILLVYDYMLHGSLDKALFDPGAPPLPWRHRREILVGVASALAYLHWECERQVIHRDVKSSNVMLGEGYHARLGDFGLARQAEHGGGPASSPAPAPPPPRAPWATSPPSRLRPPPIDGVGAGVPGPGAGARRLSNLVEWVWGLHGEGRILEAVDVRMEGGGEYEEGEMRRVLLVGLACSSPDPAMRPGMRSVVQMLSGESEPPFVPETKPSTSFVSANHHLLLSLQDSVSDYNAIGLNLSGSSASSSSSLTSTLRGGGGGGGGGWTLS</sequence>
<evidence type="ECO:0000256" key="1">
    <source>
        <dbReference type="ARBA" id="ARBA00004251"/>
    </source>
</evidence>
<dbReference type="GO" id="GO:0005524">
    <property type="term" value="F:ATP binding"/>
    <property type="evidence" value="ECO:0007669"/>
    <property type="project" value="UniProtKB-KW"/>
</dbReference>
<dbReference type="Gene3D" id="3.30.200.20">
    <property type="entry name" value="Phosphorylase Kinase, domain 1"/>
    <property type="match status" value="1"/>
</dbReference>
<feature type="region of interest" description="Disordered" evidence="15">
    <location>
        <begin position="367"/>
        <end position="436"/>
    </location>
</feature>
<evidence type="ECO:0000256" key="8">
    <source>
        <dbReference type="ARBA" id="ARBA00022729"/>
    </source>
</evidence>
<keyword evidence="6" id="KW-0418">Kinase</keyword>
<dbReference type="SMART" id="SM00220">
    <property type="entry name" value="S_TKc"/>
    <property type="match status" value="1"/>
</dbReference>
<keyword evidence="11" id="KW-0067">ATP-binding</keyword>
<keyword evidence="8" id="KW-0732">Signal</keyword>
<keyword evidence="12" id="KW-1133">Transmembrane helix</keyword>
<feature type="compositionally biased region" description="Low complexity" evidence="15">
    <location>
        <begin position="708"/>
        <end position="720"/>
    </location>
</feature>
<evidence type="ECO:0000256" key="4">
    <source>
        <dbReference type="ARBA" id="ARBA00012513"/>
    </source>
</evidence>
<dbReference type="AlphaFoldDB" id="A0A6V7QFM0"/>
<dbReference type="CDD" id="cd06899">
    <property type="entry name" value="lectin_legume_LecRK_Arcelin_ConA"/>
    <property type="match status" value="1"/>
</dbReference>
<dbReference type="EC" id="2.7.11.1" evidence="4"/>
<evidence type="ECO:0000256" key="7">
    <source>
        <dbReference type="ARBA" id="ARBA00022692"/>
    </source>
</evidence>
<comment type="subcellular location">
    <subcellularLocation>
        <location evidence="1">Cell membrane</location>
        <topology evidence="1">Single-pass type I membrane protein</topology>
    </subcellularLocation>
</comment>
<evidence type="ECO:0000256" key="11">
    <source>
        <dbReference type="ARBA" id="ARBA00022840"/>
    </source>
</evidence>
<dbReference type="Pfam" id="PF00069">
    <property type="entry name" value="Pkinase"/>
    <property type="match status" value="1"/>
</dbReference>
<reference evidence="17" key="1">
    <citation type="submission" date="2020-07" db="EMBL/GenBank/DDBJ databases">
        <authorList>
            <person name="Lin J."/>
        </authorList>
    </citation>
    <scope>NUCLEOTIDE SEQUENCE</scope>
</reference>
<organism evidence="17">
    <name type="scientific">Ananas comosus var. bracteatus</name>
    <name type="common">red pineapple</name>
    <dbReference type="NCBI Taxonomy" id="296719"/>
    <lineage>
        <taxon>Eukaryota</taxon>
        <taxon>Viridiplantae</taxon>
        <taxon>Streptophyta</taxon>
        <taxon>Embryophyta</taxon>
        <taxon>Tracheophyta</taxon>
        <taxon>Spermatophyta</taxon>
        <taxon>Magnoliopsida</taxon>
        <taxon>Liliopsida</taxon>
        <taxon>Poales</taxon>
        <taxon>Bromeliaceae</taxon>
        <taxon>Bromelioideae</taxon>
        <taxon>Ananas</taxon>
    </lineage>
</organism>
<dbReference type="PANTHER" id="PTHR27007">
    <property type="match status" value="1"/>
</dbReference>
<evidence type="ECO:0000256" key="6">
    <source>
        <dbReference type="ARBA" id="ARBA00022527"/>
    </source>
</evidence>
<name>A0A6V7QFM0_ANACO</name>
<dbReference type="GO" id="GO:0004674">
    <property type="term" value="F:protein serine/threonine kinase activity"/>
    <property type="evidence" value="ECO:0007669"/>
    <property type="project" value="UniProtKB-KW"/>
</dbReference>
<feature type="compositionally biased region" description="Pro residues" evidence="15">
    <location>
        <begin position="557"/>
        <end position="567"/>
    </location>
</feature>
<keyword evidence="14" id="KW-0325">Glycoprotein</keyword>
<dbReference type="PROSITE" id="PS50011">
    <property type="entry name" value="PROTEIN_KINASE_DOM"/>
    <property type="match status" value="1"/>
</dbReference>
<evidence type="ECO:0000256" key="5">
    <source>
        <dbReference type="ARBA" id="ARBA00022475"/>
    </source>
</evidence>
<evidence type="ECO:0000256" key="13">
    <source>
        <dbReference type="ARBA" id="ARBA00023136"/>
    </source>
</evidence>